<evidence type="ECO:0000256" key="3">
    <source>
        <dbReference type="SAM" id="MobiDB-lite"/>
    </source>
</evidence>
<comment type="caution">
    <text evidence="5">The sequence shown here is derived from an EMBL/GenBank/DDBJ whole genome shotgun (WGS) entry which is preliminary data.</text>
</comment>
<evidence type="ECO:0000259" key="4">
    <source>
        <dbReference type="PROSITE" id="PS51720"/>
    </source>
</evidence>
<feature type="domain" description="AIG1-type G" evidence="4">
    <location>
        <begin position="1223"/>
        <end position="1417"/>
    </location>
</feature>
<keyword evidence="6" id="KW-1185">Reference proteome</keyword>
<accession>A0A3N0Z2L3</accession>
<dbReference type="EMBL" id="RJVU01015140">
    <property type="protein sequence ID" value="ROL52707.1"/>
    <property type="molecule type" value="Genomic_DNA"/>
</dbReference>
<proteinExistence type="inferred from homology"/>
<organism evidence="5 6">
    <name type="scientific">Anabarilius grahami</name>
    <name type="common">Kanglang fish</name>
    <name type="synonym">Barilius grahami</name>
    <dbReference type="NCBI Taxonomy" id="495550"/>
    <lineage>
        <taxon>Eukaryota</taxon>
        <taxon>Metazoa</taxon>
        <taxon>Chordata</taxon>
        <taxon>Craniata</taxon>
        <taxon>Vertebrata</taxon>
        <taxon>Euteleostomi</taxon>
        <taxon>Actinopterygii</taxon>
        <taxon>Neopterygii</taxon>
        <taxon>Teleostei</taxon>
        <taxon>Ostariophysi</taxon>
        <taxon>Cypriniformes</taxon>
        <taxon>Xenocyprididae</taxon>
        <taxon>Xenocypridinae</taxon>
        <taxon>Xenocypridinae incertae sedis</taxon>
        <taxon>Anabarilius</taxon>
    </lineage>
</organism>
<evidence type="ECO:0000256" key="1">
    <source>
        <dbReference type="ARBA" id="ARBA00008535"/>
    </source>
</evidence>
<dbReference type="InterPro" id="IPR006703">
    <property type="entry name" value="G_AIG1"/>
</dbReference>
<dbReference type="InterPro" id="IPR048997">
    <property type="entry name" value="Stonustoxin-like_helical"/>
</dbReference>
<feature type="domain" description="AIG1-type G" evidence="4">
    <location>
        <begin position="763"/>
        <end position="957"/>
    </location>
</feature>
<dbReference type="PANTHER" id="PTHR31594:SF15">
    <property type="entry name" value="VERRUCOTOXIN SUBUNIT BETA ISOFORM X1-RELATED"/>
    <property type="match status" value="1"/>
</dbReference>
<dbReference type="SUPFAM" id="SSF52540">
    <property type="entry name" value="P-loop containing nucleoside triphosphate hydrolases"/>
    <property type="match status" value="2"/>
</dbReference>
<dbReference type="OrthoDB" id="8954335at2759"/>
<dbReference type="CDD" id="cd06503">
    <property type="entry name" value="ATP-synt_Fo_b"/>
    <property type="match status" value="1"/>
</dbReference>
<feature type="compositionally biased region" description="Basic and acidic residues" evidence="3">
    <location>
        <begin position="1641"/>
        <end position="1651"/>
    </location>
</feature>
<feature type="compositionally biased region" description="Basic and acidic residues" evidence="3">
    <location>
        <begin position="1474"/>
        <end position="1516"/>
    </location>
</feature>
<protein>
    <submittedName>
        <fullName evidence="5">Neoverrucotoxin subunit alpha</fullName>
    </submittedName>
</protein>
<dbReference type="Proteomes" id="UP000281406">
    <property type="component" value="Unassembled WGS sequence"/>
</dbReference>
<feature type="region of interest" description="Disordered" evidence="3">
    <location>
        <begin position="1641"/>
        <end position="1661"/>
    </location>
</feature>
<feature type="region of interest" description="Disordered" evidence="3">
    <location>
        <begin position="1014"/>
        <end position="1058"/>
    </location>
</feature>
<dbReference type="Pfam" id="PF18078">
    <property type="entry name" value="Thioredoxin_11"/>
    <property type="match status" value="1"/>
</dbReference>
<feature type="region of interest" description="Disordered" evidence="3">
    <location>
        <begin position="1599"/>
        <end position="1627"/>
    </location>
</feature>
<dbReference type="SUPFAM" id="SSF49265">
    <property type="entry name" value="Fibronectin type III"/>
    <property type="match status" value="1"/>
</dbReference>
<gene>
    <name evidence="5" type="ORF">DPX16_7443</name>
</gene>
<dbReference type="FunFam" id="3.40.50.300:FF:000366">
    <property type="entry name" value="GTPase, IMAP family member 2"/>
    <property type="match status" value="2"/>
</dbReference>
<dbReference type="CDD" id="cd01852">
    <property type="entry name" value="AIG1"/>
    <property type="match status" value="2"/>
</dbReference>
<evidence type="ECO:0000313" key="5">
    <source>
        <dbReference type="EMBL" id="ROL52707.1"/>
    </source>
</evidence>
<keyword evidence="2" id="KW-0547">Nucleotide-binding</keyword>
<dbReference type="InterPro" id="IPR027417">
    <property type="entry name" value="P-loop_NTPase"/>
</dbReference>
<dbReference type="InterPro" id="IPR036116">
    <property type="entry name" value="FN3_sf"/>
</dbReference>
<feature type="compositionally biased region" description="Basic and acidic residues" evidence="3">
    <location>
        <begin position="1014"/>
        <end position="1056"/>
    </location>
</feature>
<evidence type="ECO:0000256" key="2">
    <source>
        <dbReference type="ARBA" id="ARBA00022741"/>
    </source>
</evidence>
<comment type="similarity">
    <text evidence="1">Belongs to the TRAFAC class TrmE-Era-EngA-EngB-Septin-like GTPase superfamily. AIG1/Toc34/Toc159-like paraseptin GTPase family. IAN subfamily.</text>
</comment>
<reference evidence="5 6" key="1">
    <citation type="submission" date="2018-10" db="EMBL/GenBank/DDBJ databases">
        <title>Genome assembly for a Yunnan-Guizhou Plateau 3E fish, Anabarilius grahami (Regan), and its evolutionary and genetic applications.</title>
        <authorList>
            <person name="Jiang W."/>
        </authorList>
    </citation>
    <scope>NUCLEOTIDE SEQUENCE [LARGE SCALE GENOMIC DNA]</scope>
    <source>
        <strain evidence="5">AG-KIZ</strain>
        <tissue evidence="5">Muscle</tissue>
    </source>
</reference>
<sequence length="1688" mass="193225">MQGSSSVGFRILPPATIRERLDQLRAVRALRQEGWEVGCFAKVFWTMAVGLGYNDAALKDFFNCCLDDPLPQCEMEGLRILDFWRFTAYLRHRRERTSPNQPGSVHAPAQESVSEGTGEVGTEPRLHPVGVNVIKTAALGRSFELGMLYDCRKDALIPVGVNVIKTAALGRSFELGMLYDCRKDALIPGFRCWKPEDLQENISSRSQITTRFKVSASDSIKDKSKLLNIGGELKLSLLSGLISVSGAAKYLNDTKKSFKQQRLTLHYHSTSKFKELIINQLPTENIPDDDNDIATHVVTGILYGADACFVFDREVSSDEDKTAVDGEVSVALDKLKGIASVAGNVNLSMNEDKQSSVKNFTCTFYGDFQLQSNPASFEDAMNVFADLPKLLGENQNLAVPLKVWVYPLNKLHSRSSKLLKEISMDLIMKAESVIESLNTAEMKCSDLLEDSPAQTFDAFHDKILEMNQNCNTYKLSLVKKLGSLLPDIRGDKMKETALNDLLEENDKSPFRGSDLAEWLEERERESEIIKSVLGRLKDYGAQVEDNIDAIWMGLDVGNLLCYTFTSLDCSDVLLSKQTAYLSPSTQGETDQKIPDSKQKSWLTAEIKNSMKRNLKIFKNLINSDSCEQDRFIVSSKDMENNPGSCILLYEHGCEEAVCFTPPSKPACPITEEVKGQNVILKVPPSCPATVEIRLLYKVKQDTVWTSEPVLKEQDTVTLTDLRAGTEYEIKCAALGKLNYTVDSDVIRVITEKSTRNRAGTAHSDDVRIVLLGKTGVGKSATGNTILRREAFKSILASRSVKETSELNRRQITVIDTPGLYDTGVDNAETRKEIVMCISMAAPGPHVFLLVLQLGRFTQEEKDIIKMIHGTFGDESRMYTMVLFTRGDELRGRKIQDYIEDDESLMNLIHQCGHRYHVLNNNDTEDHKQVSELLDKIDCMVAANGGSFYTNGMFQLVEKKIKEGQGRIMKEKEEELKRREEELRANYGAEIEQMKKENEMDRKKIQNDLRKREEEFKKRGQEIQKETDKNVQKEMKRKLEKEQREFEGENKRKEKSLGEQQQYFIKYMEEKHEKEKQTLKEKIQRETRELAEHEYNENLDRRVAKALKEAEKKYEREKAKALKEAEEKYEREKAKALKKAEERHKKEVEDASKVEEKNKAKALKEAEERYAREKARALKQAEEKFKKEKATAEANTSYRSKRASDWSHYVPIIGGAAGGLVAHSDDVRIVLLGKTGVGKSATGNTILRREAFKSILASRSVKETSELNRRQITVIDTPGLYDTGVDNAETRKEIVMCISMAAPGPHVFLLVLQLGRFTQEEKDIIKMIHGTFGDESRMYTMVLFTRGDELRGRKIQDYIEDDESLMNLIHQCGHRYHVLNNNDTEDHKQVSELLDKIDCMVAANGGSFYTNGMFQLVEKKIKEGQGRIMKEKEEELKRREEELRANYEAEIEQMKKENEMDRKKIQNDLRKREEEFKKRGQEIQKETDKNVQKEMKRKLEKEQREFEGENKRKEKSLGEQQQYFIKYMEEKHEKEKQTLKEKIQRETRELAEHEYNEKLDRRVAKALKEAEEKYEREKAKALKEAEEKYEREKAKALKKAEERHKKEVEDASKVEEKNKAKALKEAEERYAREKARALKQAEEKLKKEKAEAEANTSYRSKRASDWSHYVPVIGGAAGGLVGIFEDMIY</sequence>
<dbReference type="Pfam" id="PF04548">
    <property type="entry name" value="AIG1"/>
    <property type="match status" value="2"/>
</dbReference>
<dbReference type="PROSITE" id="PS51720">
    <property type="entry name" value="G_AIG1"/>
    <property type="match status" value="2"/>
</dbReference>
<dbReference type="GO" id="GO:0005525">
    <property type="term" value="F:GTP binding"/>
    <property type="evidence" value="ECO:0007669"/>
    <property type="project" value="InterPro"/>
</dbReference>
<evidence type="ECO:0000313" key="6">
    <source>
        <dbReference type="Proteomes" id="UP000281406"/>
    </source>
</evidence>
<dbReference type="InterPro" id="IPR040581">
    <property type="entry name" value="Thioredoxin_11"/>
</dbReference>
<dbReference type="Pfam" id="PF21109">
    <property type="entry name" value="Stonustoxin_helical"/>
    <property type="match status" value="1"/>
</dbReference>
<dbReference type="Gene3D" id="3.40.50.300">
    <property type="entry name" value="P-loop containing nucleotide triphosphate hydrolases"/>
    <property type="match status" value="2"/>
</dbReference>
<dbReference type="InterPro" id="IPR052090">
    <property type="entry name" value="Cytolytic_pore-forming_toxin"/>
</dbReference>
<dbReference type="PANTHER" id="PTHR31594">
    <property type="entry name" value="AIG1-TYPE G DOMAIN-CONTAINING PROTEIN"/>
    <property type="match status" value="1"/>
</dbReference>
<name>A0A3N0Z2L3_ANAGA</name>
<feature type="region of interest" description="Disordered" evidence="3">
    <location>
        <begin position="96"/>
        <end position="121"/>
    </location>
</feature>
<feature type="region of interest" description="Disordered" evidence="3">
    <location>
        <begin position="1474"/>
        <end position="1518"/>
    </location>
</feature>